<keyword evidence="3" id="KW-0436">Ligase</keyword>
<dbReference type="PANTHER" id="PTHR45527:SF16">
    <property type="entry name" value="NONRIBOSOMAL PEPTIDE SYNTHASE ATNA-RELATED"/>
    <property type="match status" value="1"/>
</dbReference>
<dbReference type="InterPro" id="IPR042099">
    <property type="entry name" value="ANL_N_sf"/>
</dbReference>
<protein>
    <submittedName>
        <fullName evidence="6">Acetyl-CoA synthetase-like protein</fullName>
    </submittedName>
</protein>
<name>A0A9P4IBH3_9PEZI</name>
<dbReference type="NCBIfam" id="TIGR01733">
    <property type="entry name" value="AA-adenyl-dom"/>
    <property type="match status" value="1"/>
</dbReference>
<dbReference type="Gene3D" id="3.30.300.30">
    <property type="match status" value="1"/>
</dbReference>
<dbReference type="InterPro" id="IPR006162">
    <property type="entry name" value="Ppantetheine_attach_site"/>
</dbReference>
<dbReference type="SUPFAM" id="SSF56801">
    <property type="entry name" value="Acetyl-CoA synthetase-like"/>
    <property type="match status" value="1"/>
</dbReference>
<dbReference type="InterPro" id="IPR036736">
    <property type="entry name" value="ACP-like_sf"/>
</dbReference>
<accession>A0A9P4IBH3</accession>
<dbReference type="PANTHER" id="PTHR45527">
    <property type="entry name" value="NONRIBOSOMAL PEPTIDE SYNTHETASE"/>
    <property type="match status" value="1"/>
</dbReference>
<dbReference type="FunFam" id="3.40.50.12780:FF:000014">
    <property type="entry name" value="Nonribosomal peptide synthetase 1"/>
    <property type="match status" value="1"/>
</dbReference>
<dbReference type="InterPro" id="IPR010071">
    <property type="entry name" value="AA_adenyl_dom"/>
</dbReference>
<dbReference type="FunFam" id="3.30.300.30:FF:000015">
    <property type="entry name" value="Nonribosomal peptide synthase SidD"/>
    <property type="match status" value="1"/>
</dbReference>
<evidence type="ECO:0000259" key="5">
    <source>
        <dbReference type="PROSITE" id="PS50075"/>
    </source>
</evidence>
<evidence type="ECO:0000256" key="4">
    <source>
        <dbReference type="SAM" id="Phobius"/>
    </source>
</evidence>
<evidence type="ECO:0000256" key="2">
    <source>
        <dbReference type="ARBA" id="ARBA00022553"/>
    </source>
</evidence>
<keyword evidence="4" id="KW-1133">Transmembrane helix</keyword>
<evidence type="ECO:0000256" key="1">
    <source>
        <dbReference type="ARBA" id="ARBA00022450"/>
    </source>
</evidence>
<dbReference type="InterPro" id="IPR020845">
    <property type="entry name" value="AMP-binding_CS"/>
</dbReference>
<reference evidence="6" key="1">
    <citation type="journal article" date="2020" name="Stud. Mycol.">
        <title>101 Dothideomycetes genomes: a test case for predicting lifestyles and emergence of pathogens.</title>
        <authorList>
            <person name="Haridas S."/>
            <person name="Albert R."/>
            <person name="Binder M."/>
            <person name="Bloem J."/>
            <person name="Labutti K."/>
            <person name="Salamov A."/>
            <person name="Andreopoulos B."/>
            <person name="Baker S."/>
            <person name="Barry K."/>
            <person name="Bills G."/>
            <person name="Bluhm B."/>
            <person name="Cannon C."/>
            <person name="Castanera R."/>
            <person name="Culley D."/>
            <person name="Daum C."/>
            <person name="Ezra D."/>
            <person name="Gonzalez J."/>
            <person name="Henrissat B."/>
            <person name="Kuo A."/>
            <person name="Liang C."/>
            <person name="Lipzen A."/>
            <person name="Lutzoni F."/>
            <person name="Magnuson J."/>
            <person name="Mondo S."/>
            <person name="Nolan M."/>
            <person name="Ohm R."/>
            <person name="Pangilinan J."/>
            <person name="Park H.-J."/>
            <person name="Ramirez L."/>
            <person name="Alfaro M."/>
            <person name="Sun H."/>
            <person name="Tritt A."/>
            <person name="Yoshinaga Y."/>
            <person name="Zwiers L.-H."/>
            <person name="Turgeon B."/>
            <person name="Goodwin S."/>
            <person name="Spatafora J."/>
            <person name="Crous P."/>
            <person name="Grigoriev I."/>
        </authorList>
    </citation>
    <scope>NUCLEOTIDE SEQUENCE</scope>
    <source>
        <strain evidence="6">CBS 133067</strain>
    </source>
</reference>
<dbReference type="PROSITE" id="PS50075">
    <property type="entry name" value="CARRIER"/>
    <property type="match status" value="1"/>
</dbReference>
<dbReference type="InterPro" id="IPR000873">
    <property type="entry name" value="AMP-dep_synth/lig_dom"/>
</dbReference>
<dbReference type="OrthoDB" id="416786at2759"/>
<dbReference type="Pfam" id="PF00550">
    <property type="entry name" value="PP-binding"/>
    <property type="match status" value="1"/>
</dbReference>
<dbReference type="PROSITE" id="PS00455">
    <property type="entry name" value="AMP_BINDING"/>
    <property type="match status" value="1"/>
</dbReference>
<dbReference type="PROSITE" id="PS00012">
    <property type="entry name" value="PHOSPHOPANTETHEINE"/>
    <property type="match status" value="1"/>
</dbReference>
<dbReference type="EMBL" id="ML978126">
    <property type="protein sequence ID" value="KAF2098826.1"/>
    <property type="molecule type" value="Genomic_DNA"/>
</dbReference>
<dbReference type="GO" id="GO:0044550">
    <property type="term" value="P:secondary metabolite biosynthetic process"/>
    <property type="evidence" value="ECO:0007669"/>
    <property type="project" value="TreeGrafter"/>
</dbReference>
<keyword evidence="4" id="KW-0472">Membrane</keyword>
<dbReference type="Pfam" id="PF00501">
    <property type="entry name" value="AMP-binding"/>
    <property type="match status" value="1"/>
</dbReference>
<organism evidence="6 7">
    <name type="scientific">Rhizodiscina lignyota</name>
    <dbReference type="NCBI Taxonomy" id="1504668"/>
    <lineage>
        <taxon>Eukaryota</taxon>
        <taxon>Fungi</taxon>
        <taxon>Dikarya</taxon>
        <taxon>Ascomycota</taxon>
        <taxon>Pezizomycotina</taxon>
        <taxon>Dothideomycetes</taxon>
        <taxon>Pleosporomycetidae</taxon>
        <taxon>Aulographales</taxon>
        <taxon>Rhizodiscinaceae</taxon>
        <taxon>Rhizodiscina</taxon>
    </lineage>
</organism>
<keyword evidence="2" id="KW-0597">Phosphoprotein</keyword>
<dbReference type="Gene3D" id="3.40.50.12780">
    <property type="entry name" value="N-terminal domain of ligase-like"/>
    <property type="match status" value="1"/>
</dbReference>
<feature type="domain" description="Carrier" evidence="5">
    <location>
        <begin position="583"/>
        <end position="637"/>
    </location>
</feature>
<dbReference type="GO" id="GO:0005737">
    <property type="term" value="C:cytoplasm"/>
    <property type="evidence" value="ECO:0007669"/>
    <property type="project" value="TreeGrafter"/>
</dbReference>
<dbReference type="Gene3D" id="1.10.1200.10">
    <property type="entry name" value="ACP-like"/>
    <property type="match status" value="1"/>
</dbReference>
<dbReference type="InterPro" id="IPR045851">
    <property type="entry name" value="AMP-bd_C_sf"/>
</dbReference>
<dbReference type="CDD" id="cd05918">
    <property type="entry name" value="A_NRPS_SidN3_like"/>
    <property type="match status" value="1"/>
</dbReference>
<dbReference type="Proteomes" id="UP000799772">
    <property type="component" value="Unassembled WGS sequence"/>
</dbReference>
<evidence type="ECO:0000313" key="7">
    <source>
        <dbReference type="Proteomes" id="UP000799772"/>
    </source>
</evidence>
<dbReference type="GO" id="GO:0043041">
    <property type="term" value="P:amino acid activation for nonribosomal peptide biosynthetic process"/>
    <property type="evidence" value="ECO:0007669"/>
    <property type="project" value="TreeGrafter"/>
</dbReference>
<sequence length="637" mass="68703">MRATILVNEHEIADGGREPSAEEVSLLLKWNSDRGVPSEAVNNCIHELVDKQVLLRPHALAVHAWDGQLTYEQLDELAERLTHHLINDEYAVGPESKVLLCFDKSMWAIVAMLAILKAGAVVVPLGTINPVPRLAQIAKDTEATLMLVGPQYASRVAGLVPHVLTVDGSLLGRLPVPTAKAAAKVTARNAAYIIYTSGSTGVPKGVVLEHSALCTSSQAHGRAFGLGPDTRAVQFADYAYDVSLADIWFTLHHGGCICVMSEQDRMDNIVGAIGVLDGNTINLTPTVAMLLDPAKAPKLRTLILAGENCHASIIEAWSNRVALYNSYGPSEASFGVTVNGPVVDSRAAGNIGRPVAGSLWIVDAADYNRLCPIGVPGEILIEGPLLARGYLNDSAKTASAFIMDPTWAAQYGLGHGRRMYRTGDMARQNHDGSLTYLGRMDNQIKVHGGRRVELGEIEHWIRVSHPDVRAVAVDAITPREDEATPVLTAFVEFDKDSVHVPGTNVSTPGPCPMSEGMRDKFSNLQMSLLNALPPYMVPALYIPMAQLPQTASGKLDRKLIRHLFANFTREELLKFTLANSAKAAPTDLERRLQGFWADVLGLGADSIGTQDNFFQLGGDSIAAMRLVSMARANGLDL</sequence>
<feature type="transmembrane region" description="Helical" evidence="4">
    <location>
        <begin position="106"/>
        <end position="126"/>
    </location>
</feature>
<evidence type="ECO:0000256" key="3">
    <source>
        <dbReference type="ARBA" id="ARBA00022598"/>
    </source>
</evidence>
<gene>
    <name evidence="6" type="ORF">NA57DRAFT_39210</name>
</gene>
<keyword evidence="1" id="KW-0596">Phosphopantetheine</keyword>
<evidence type="ECO:0000313" key="6">
    <source>
        <dbReference type="EMBL" id="KAF2098826.1"/>
    </source>
</evidence>
<comment type="caution">
    <text evidence="6">The sequence shown here is derived from an EMBL/GenBank/DDBJ whole genome shotgun (WGS) entry which is preliminary data.</text>
</comment>
<keyword evidence="4" id="KW-0812">Transmembrane</keyword>
<dbReference type="GO" id="GO:0031177">
    <property type="term" value="F:phosphopantetheine binding"/>
    <property type="evidence" value="ECO:0007669"/>
    <property type="project" value="TreeGrafter"/>
</dbReference>
<dbReference type="AlphaFoldDB" id="A0A9P4IBH3"/>
<feature type="non-terminal residue" evidence="6">
    <location>
        <position position="637"/>
    </location>
</feature>
<keyword evidence="7" id="KW-1185">Reference proteome</keyword>
<dbReference type="SUPFAM" id="SSF47336">
    <property type="entry name" value="ACP-like"/>
    <property type="match status" value="1"/>
</dbReference>
<dbReference type="InterPro" id="IPR009081">
    <property type="entry name" value="PP-bd_ACP"/>
</dbReference>
<dbReference type="GO" id="GO:0016874">
    <property type="term" value="F:ligase activity"/>
    <property type="evidence" value="ECO:0007669"/>
    <property type="project" value="UniProtKB-KW"/>
</dbReference>
<proteinExistence type="predicted"/>